<evidence type="ECO:0000313" key="1">
    <source>
        <dbReference type="EMBL" id="BBI36636.1"/>
    </source>
</evidence>
<keyword evidence="2" id="KW-1185">Reference proteome</keyword>
<accession>A0A3T1DEQ0</accession>
<name>A0A3T1DEQ0_9BACL</name>
<reference evidence="1 2" key="1">
    <citation type="submission" date="2019-01" db="EMBL/GenBank/DDBJ databases">
        <title>Complete genome sequence of Cohnella hallensis HS21 isolated from Korean fir (Abies koreana) rhizospheric soil.</title>
        <authorList>
            <person name="Jiang L."/>
            <person name="Kang S.W."/>
            <person name="Kim S."/>
            <person name="Jung J."/>
            <person name="Kim C.Y."/>
            <person name="Kim D.H."/>
            <person name="Kim S.W."/>
            <person name="Lee J."/>
        </authorList>
    </citation>
    <scope>NUCLEOTIDE SEQUENCE [LARGE SCALE GENOMIC DNA]</scope>
    <source>
        <strain evidence="1 2">HS21</strain>
    </source>
</reference>
<proteinExistence type="predicted"/>
<protein>
    <submittedName>
        <fullName evidence="1">Uncharacterized protein</fullName>
    </submittedName>
</protein>
<dbReference type="Proteomes" id="UP000289856">
    <property type="component" value="Chromosome"/>
</dbReference>
<organism evidence="1 2">
    <name type="scientific">Cohnella abietis</name>
    <dbReference type="NCBI Taxonomy" id="2507935"/>
    <lineage>
        <taxon>Bacteria</taxon>
        <taxon>Bacillati</taxon>
        <taxon>Bacillota</taxon>
        <taxon>Bacilli</taxon>
        <taxon>Bacillales</taxon>
        <taxon>Paenibacillaceae</taxon>
        <taxon>Cohnella</taxon>
    </lineage>
</organism>
<dbReference type="AlphaFoldDB" id="A0A3T1DEQ0"/>
<gene>
    <name evidence="1" type="ORF">KCTCHS21_60350</name>
</gene>
<sequence>MLMWIVLLFNYIRASVMRMVRVSLAFFVDFLHFLENLLGIGD</sequence>
<dbReference type="EMBL" id="AP019400">
    <property type="protein sequence ID" value="BBI36636.1"/>
    <property type="molecule type" value="Genomic_DNA"/>
</dbReference>
<dbReference type="KEGG" id="cohn:KCTCHS21_60350"/>
<evidence type="ECO:0000313" key="2">
    <source>
        <dbReference type="Proteomes" id="UP000289856"/>
    </source>
</evidence>